<feature type="compositionally biased region" description="Pro residues" evidence="2">
    <location>
        <begin position="227"/>
        <end position="266"/>
    </location>
</feature>
<reference evidence="3 4" key="1">
    <citation type="journal article" date="2018" name="Genome Biol. Evol.">
        <title>Multiple Roots of Fruiting Body Formation in Amoebozoa.</title>
        <authorList>
            <person name="Hillmann F."/>
            <person name="Forbes G."/>
            <person name="Novohradska S."/>
            <person name="Ferling I."/>
            <person name="Riege K."/>
            <person name="Groth M."/>
            <person name="Westermann M."/>
            <person name="Marz M."/>
            <person name="Spaller T."/>
            <person name="Winckler T."/>
            <person name="Schaap P."/>
            <person name="Glockner G."/>
        </authorList>
    </citation>
    <scope>NUCLEOTIDE SEQUENCE [LARGE SCALE GENOMIC DNA]</scope>
    <source>
        <strain evidence="3 4">Jena</strain>
    </source>
</reference>
<organism evidence="3 4">
    <name type="scientific">Planoprotostelium fungivorum</name>
    <dbReference type="NCBI Taxonomy" id="1890364"/>
    <lineage>
        <taxon>Eukaryota</taxon>
        <taxon>Amoebozoa</taxon>
        <taxon>Evosea</taxon>
        <taxon>Variosea</taxon>
        <taxon>Cavosteliida</taxon>
        <taxon>Cavosteliaceae</taxon>
        <taxon>Planoprotostelium</taxon>
    </lineage>
</organism>
<dbReference type="GO" id="GO:0006887">
    <property type="term" value="P:exocytosis"/>
    <property type="evidence" value="ECO:0007669"/>
    <property type="project" value="TreeGrafter"/>
</dbReference>
<gene>
    <name evidence="3" type="ORF">PROFUN_00073</name>
</gene>
<dbReference type="STRING" id="1890364.A0A2P6P0J8"/>
<evidence type="ECO:0000313" key="4">
    <source>
        <dbReference type="Proteomes" id="UP000241769"/>
    </source>
</evidence>
<dbReference type="AlphaFoldDB" id="A0A2P6P0J8"/>
<evidence type="ECO:0000256" key="1">
    <source>
        <dbReference type="ARBA" id="ARBA00006290"/>
    </source>
</evidence>
<dbReference type="GO" id="GO:0030041">
    <property type="term" value="P:actin filament polymerization"/>
    <property type="evidence" value="ECO:0007669"/>
    <property type="project" value="TreeGrafter"/>
</dbReference>
<evidence type="ECO:0008006" key="5">
    <source>
        <dbReference type="Google" id="ProtNLM"/>
    </source>
</evidence>
<feature type="region of interest" description="Disordered" evidence="2">
    <location>
        <begin position="172"/>
        <end position="320"/>
    </location>
</feature>
<dbReference type="PANTHER" id="PTHR13015">
    <property type="entry name" value="PROTEIN AD-016-RELATED"/>
    <property type="match status" value="1"/>
</dbReference>
<feature type="compositionally biased region" description="Low complexity" evidence="2">
    <location>
        <begin position="178"/>
        <end position="191"/>
    </location>
</feature>
<feature type="compositionally biased region" description="Low complexity" evidence="2">
    <location>
        <begin position="210"/>
        <end position="226"/>
    </location>
</feature>
<feature type="compositionally biased region" description="Pro residues" evidence="2">
    <location>
        <begin position="292"/>
        <end position="305"/>
    </location>
</feature>
<sequence>MLKTVDPRTVPGNSVSRTVSLVNSFVITTTQFLNRFAYLCEEKLYDVSQNIEKLEITLNILEAKLSSIPGLEGVTAAAVDTSAPNVELQSIPDAPSGAPPPPPPPGAPVPPPPPGAPAPPPPPGSFSPPEEDTSSNNRVIDDPRYAPWFRKMKAGVPVPVLEKDMALQGLNPEYLQTPNAPAPSLSMASSSKQVHFQESSGSDSEDEPESTPVSPPVVRKTPAQAEAPPPPPPPPTQASPPPPPAQAAPPPPPPSAPAFPPPPPIMSPRQVSSDDDDDDEDDEVSKPVAVSQPPPPPGIPPPPRIASPVSSDDDDDDDDE</sequence>
<protein>
    <recommendedName>
        <fullName evidence="5">WASH complex subunit CCDC53</fullName>
    </recommendedName>
</protein>
<accession>A0A2P6P0J8</accession>
<name>A0A2P6P0J8_9EUKA</name>
<dbReference type="Proteomes" id="UP000241769">
    <property type="component" value="Unassembled WGS sequence"/>
</dbReference>
<evidence type="ECO:0000256" key="2">
    <source>
        <dbReference type="SAM" id="MobiDB-lite"/>
    </source>
</evidence>
<dbReference type="Gene3D" id="1.20.5.110">
    <property type="match status" value="1"/>
</dbReference>
<evidence type="ECO:0000313" key="3">
    <source>
        <dbReference type="EMBL" id="PRP89731.1"/>
    </source>
</evidence>
<dbReference type="InterPro" id="IPR019309">
    <property type="entry name" value="WASHC3"/>
</dbReference>
<proteinExistence type="inferred from homology"/>
<feature type="compositionally biased region" description="Pro residues" evidence="2">
    <location>
        <begin position="97"/>
        <end position="126"/>
    </location>
</feature>
<dbReference type="GO" id="GO:0071203">
    <property type="term" value="C:WASH complex"/>
    <property type="evidence" value="ECO:0007669"/>
    <property type="project" value="InterPro"/>
</dbReference>
<dbReference type="PANTHER" id="PTHR13015:SF0">
    <property type="entry name" value="WASH COMPLEX SUBUNIT 3"/>
    <property type="match status" value="1"/>
</dbReference>
<feature type="region of interest" description="Disordered" evidence="2">
    <location>
        <begin position="87"/>
        <end position="141"/>
    </location>
</feature>
<dbReference type="OrthoDB" id="268027at2759"/>
<comment type="similarity">
    <text evidence="1">Belongs to the CCDC53 family.</text>
</comment>
<dbReference type="Pfam" id="PF10152">
    <property type="entry name" value="CCDC53"/>
    <property type="match status" value="1"/>
</dbReference>
<dbReference type="EMBL" id="MDYQ01000001">
    <property type="protein sequence ID" value="PRP89731.1"/>
    <property type="molecule type" value="Genomic_DNA"/>
</dbReference>
<dbReference type="PRINTS" id="PR01217">
    <property type="entry name" value="PRICHEXTENSN"/>
</dbReference>
<feature type="compositionally biased region" description="Acidic residues" evidence="2">
    <location>
        <begin position="311"/>
        <end position="320"/>
    </location>
</feature>
<dbReference type="InParanoid" id="A0A2P6P0J8"/>
<comment type="caution">
    <text evidence="3">The sequence shown here is derived from an EMBL/GenBank/DDBJ whole genome shotgun (WGS) entry which is preliminary data.</text>
</comment>
<keyword evidence="4" id="KW-1185">Reference proteome</keyword>
<feature type="compositionally biased region" description="Acidic residues" evidence="2">
    <location>
        <begin position="273"/>
        <end position="283"/>
    </location>
</feature>